<comment type="caution">
    <text evidence="1">The sequence shown here is derived from an EMBL/GenBank/DDBJ whole genome shotgun (WGS) entry which is preliminary data.</text>
</comment>
<dbReference type="Proteomes" id="UP000003027">
    <property type="component" value="Unassembled WGS sequence"/>
</dbReference>
<sequence length="42" mass="4740">MACGLNVNITRKRKDFISAYLLDLKSKILSYESANDIETGFT</sequence>
<reference evidence="1" key="1">
    <citation type="submission" date="2008-12" db="EMBL/GenBank/DDBJ databases">
        <title>Annotation of the Yersinia mollaretii ATCC 43969 genome.</title>
        <authorList>
            <person name="Read T.D."/>
            <person name="Akmal A."/>
            <person name="Bishop-Lilly K."/>
            <person name="Chen P.E."/>
            <person name="Cook C."/>
            <person name="Kiley M.P."/>
            <person name="Lentz S."/>
            <person name="Mateczun A."/>
            <person name="Nagarajan N."/>
            <person name="Nolan N."/>
            <person name="Osborne B.I."/>
            <person name="Pop M."/>
            <person name="Sozhamannan S."/>
            <person name="Stewart A.C."/>
            <person name="Sulakvelidze A."/>
            <person name="Thomason B."/>
            <person name="Willner K."/>
            <person name="Zwick M.E."/>
        </authorList>
    </citation>
    <scope>NUCLEOTIDE SEQUENCE [LARGE SCALE GENOMIC DNA]</scope>
    <source>
        <strain evidence="1">ATCC 43969</strain>
    </source>
</reference>
<name>A0ABP2EE22_YERMW</name>
<keyword evidence="2" id="KW-1185">Reference proteome</keyword>
<evidence type="ECO:0000313" key="1">
    <source>
        <dbReference type="EMBL" id="EEQ10699.1"/>
    </source>
</evidence>
<dbReference type="EMBL" id="AALD02000015">
    <property type="protein sequence ID" value="EEQ10699.1"/>
    <property type="molecule type" value="Genomic_DNA"/>
</dbReference>
<accession>A0ABP2EE22</accession>
<evidence type="ECO:0000313" key="2">
    <source>
        <dbReference type="Proteomes" id="UP000003027"/>
    </source>
</evidence>
<gene>
    <name evidence="1" type="ORF">ymoll0001_3090</name>
</gene>
<organism evidence="1 2">
    <name type="scientific">Yersinia mollaretii (strain ATCC 43969 / DSM 18520 / CIP 103324 / CNY 7263 / WAIP 204)</name>
    <dbReference type="NCBI Taxonomy" id="349967"/>
    <lineage>
        <taxon>Bacteria</taxon>
        <taxon>Pseudomonadati</taxon>
        <taxon>Pseudomonadota</taxon>
        <taxon>Gammaproteobacteria</taxon>
        <taxon>Enterobacterales</taxon>
        <taxon>Yersiniaceae</taxon>
        <taxon>Yersinia</taxon>
    </lineage>
</organism>
<protein>
    <recommendedName>
        <fullName evidence="3">Integrase</fullName>
    </recommendedName>
</protein>
<evidence type="ECO:0008006" key="3">
    <source>
        <dbReference type="Google" id="ProtNLM"/>
    </source>
</evidence>
<proteinExistence type="predicted"/>